<keyword evidence="3" id="KW-1185">Reference proteome</keyword>
<dbReference type="AlphaFoldDB" id="A0A432WSC7"/>
<proteinExistence type="predicted"/>
<evidence type="ECO:0000313" key="2">
    <source>
        <dbReference type="EMBL" id="RUO36658.1"/>
    </source>
</evidence>
<dbReference type="InterPro" id="IPR021534">
    <property type="entry name" value="DUF3192"/>
</dbReference>
<dbReference type="Proteomes" id="UP000288405">
    <property type="component" value="Unassembled WGS sequence"/>
</dbReference>
<reference evidence="2 3" key="1">
    <citation type="journal article" date="2011" name="Front. Microbiol.">
        <title>Genomic signatures of strain selection and enhancement in Bacillus atrophaeus var. globigii, a historical biowarfare simulant.</title>
        <authorList>
            <person name="Gibbons H.S."/>
            <person name="Broomall S.M."/>
            <person name="McNew L.A."/>
            <person name="Daligault H."/>
            <person name="Chapman C."/>
            <person name="Bruce D."/>
            <person name="Karavis M."/>
            <person name="Krepps M."/>
            <person name="McGregor P.A."/>
            <person name="Hong C."/>
            <person name="Park K.H."/>
            <person name="Akmal A."/>
            <person name="Feldman A."/>
            <person name="Lin J.S."/>
            <person name="Chang W.E."/>
            <person name="Higgs B.W."/>
            <person name="Demirev P."/>
            <person name="Lindquist J."/>
            <person name="Liem A."/>
            <person name="Fochler E."/>
            <person name="Read T.D."/>
            <person name="Tapia R."/>
            <person name="Johnson S."/>
            <person name="Bishop-Lilly K.A."/>
            <person name="Detter C."/>
            <person name="Han C."/>
            <person name="Sozhamannan S."/>
            <person name="Rosenzweig C.N."/>
            <person name="Skowronski E.W."/>
        </authorList>
    </citation>
    <scope>NUCLEOTIDE SEQUENCE [LARGE SCALE GENOMIC DNA]</scope>
    <source>
        <strain evidence="2 3">GYP-17</strain>
    </source>
</reference>
<dbReference type="EMBL" id="PIPM01000001">
    <property type="protein sequence ID" value="RUO36658.1"/>
    <property type="molecule type" value="Genomic_DNA"/>
</dbReference>
<evidence type="ECO:0008006" key="4">
    <source>
        <dbReference type="Google" id="ProtNLM"/>
    </source>
</evidence>
<evidence type="ECO:0000313" key="3">
    <source>
        <dbReference type="Proteomes" id="UP000288405"/>
    </source>
</evidence>
<organism evidence="2 3">
    <name type="scientific">Aliidiomarina sanyensis</name>
    <dbReference type="NCBI Taxonomy" id="1249555"/>
    <lineage>
        <taxon>Bacteria</taxon>
        <taxon>Pseudomonadati</taxon>
        <taxon>Pseudomonadota</taxon>
        <taxon>Gammaproteobacteria</taxon>
        <taxon>Alteromonadales</taxon>
        <taxon>Idiomarinaceae</taxon>
        <taxon>Aliidiomarina</taxon>
    </lineage>
</organism>
<protein>
    <recommendedName>
        <fullName evidence="4">DUF3192 domain-containing protein</fullName>
    </recommendedName>
</protein>
<gene>
    <name evidence="2" type="ORF">CWE11_00080</name>
</gene>
<dbReference type="Gene3D" id="3.30.1450.10">
    <property type="match status" value="1"/>
</dbReference>
<sequence length="122" mass="13459">MKTTILAGLIATTLTGCVVAVGGDTRSSRGTESNWERQEQKNREAIAKLSPGASVNSVMRTMGTPDFDEFVVVDDRSYRVLYYRTHRVTADGMTTRDECTPLVFLNGELVGWGESKLRLIQG</sequence>
<evidence type="ECO:0000256" key="1">
    <source>
        <dbReference type="ARBA" id="ARBA00022729"/>
    </source>
</evidence>
<accession>A0A432WSC7</accession>
<name>A0A432WSC7_9GAMM</name>
<dbReference type="PROSITE" id="PS51257">
    <property type="entry name" value="PROKAR_LIPOPROTEIN"/>
    <property type="match status" value="1"/>
</dbReference>
<keyword evidence="1" id="KW-0732">Signal</keyword>
<dbReference type="OrthoDB" id="6399368at2"/>
<dbReference type="Pfam" id="PF11399">
    <property type="entry name" value="DUF3192"/>
    <property type="match status" value="1"/>
</dbReference>
<comment type="caution">
    <text evidence="2">The sequence shown here is derived from an EMBL/GenBank/DDBJ whole genome shotgun (WGS) entry which is preliminary data.</text>
</comment>
<dbReference type="InterPro" id="IPR037873">
    <property type="entry name" value="BamE-like"/>
</dbReference>